<feature type="transmembrane region" description="Helical" evidence="16">
    <location>
        <begin position="324"/>
        <end position="347"/>
    </location>
</feature>
<protein>
    <recommendedName>
        <fullName evidence="4 16">NADH-ubiquinone oxidoreductase chain 4</fullName>
        <ecNumber evidence="3 16">7.1.1.2</ecNumber>
    </recommendedName>
</protein>
<gene>
    <name evidence="18" type="ORF">DEA37_0036034</name>
</gene>
<evidence type="ECO:0000259" key="17">
    <source>
        <dbReference type="Pfam" id="PF00361"/>
    </source>
</evidence>
<proteinExistence type="inferred from homology"/>
<keyword evidence="11 16" id="KW-0520">NAD</keyword>
<dbReference type="InterPro" id="IPR001750">
    <property type="entry name" value="ND/Mrp_TM"/>
</dbReference>
<evidence type="ECO:0000256" key="2">
    <source>
        <dbReference type="ARBA" id="ARBA00009025"/>
    </source>
</evidence>
<keyword evidence="5 16" id="KW-0813">Transport</keyword>
<feature type="domain" description="NADH:quinone oxidoreductase/Mrp antiporter transmembrane" evidence="17">
    <location>
        <begin position="94"/>
        <end position="367"/>
    </location>
</feature>
<feature type="transmembrane region" description="Helical" evidence="16">
    <location>
        <begin position="12"/>
        <end position="34"/>
    </location>
</feature>
<feature type="transmembrane region" description="Helical" evidence="16">
    <location>
        <begin position="46"/>
        <end position="65"/>
    </location>
</feature>
<dbReference type="GO" id="GO:0031966">
    <property type="term" value="C:mitochondrial membrane"/>
    <property type="evidence" value="ECO:0007669"/>
    <property type="project" value="UniProtKB-SubCell"/>
</dbReference>
<comment type="similarity">
    <text evidence="2 16">Belongs to the complex I subunit 4 family.</text>
</comment>
<reference evidence="18 19" key="1">
    <citation type="journal article" date="2019" name="Gigascience">
        <title>Whole-genome sequence of the oriental lung fluke Paragonimus westermani.</title>
        <authorList>
            <person name="Oey H."/>
            <person name="Zakrzewski M."/>
            <person name="Narain K."/>
            <person name="Devi K.R."/>
            <person name="Agatsuma T."/>
            <person name="Nawaratna S."/>
            <person name="Gobert G.N."/>
            <person name="Jones M.K."/>
            <person name="Ragan M.A."/>
            <person name="McManus D.P."/>
            <person name="Krause L."/>
        </authorList>
    </citation>
    <scope>NUCLEOTIDE SEQUENCE [LARGE SCALE GENOMIC DNA]</scope>
    <source>
        <strain evidence="18 19">IND2009</strain>
    </source>
</reference>
<keyword evidence="12 16" id="KW-0830">Ubiquinone</keyword>
<organism evidence="18 19">
    <name type="scientific">Paragonimus westermani</name>
    <dbReference type="NCBI Taxonomy" id="34504"/>
    <lineage>
        <taxon>Eukaryota</taxon>
        <taxon>Metazoa</taxon>
        <taxon>Spiralia</taxon>
        <taxon>Lophotrochozoa</taxon>
        <taxon>Platyhelminthes</taxon>
        <taxon>Trematoda</taxon>
        <taxon>Digenea</taxon>
        <taxon>Plagiorchiida</taxon>
        <taxon>Troglotremata</taxon>
        <taxon>Troglotrematidae</taxon>
        <taxon>Paragonimus</taxon>
    </lineage>
</organism>
<evidence type="ECO:0000256" key="8">
    <source>
        <dbReference type="ARBA" id="ARBA00022967"/>
    </source>
</evidence>
<dbReference type="GO" id="GO:0042773">
    <property type="term" value="P:ATP synthesis coupled electron transport"/>
    <property type="evidence" value="ECO:0007669"/>
    <property type="project" value="InterPro"/>
</dbReference>
<evidence type="ECO:0000256" key="4">
    <source>
        <dbReference type="ARBA" id="ARBA00021006"/>
    </source>
</evidence>
<dbReference type="PRINTS" id="PR01437">
    <property type="entry name" value="NUOXDRDTASE4"/>
</dbReference>
<feature type="transmembrane region" description="Helical" evidence="16">
    <location>
        <begin position="72"/>
        <end position="88"/>
    </location>
</feature>
<evidence type="ECO:0000256" key="16">
    <source>
        <dbReference type="RuleBase" id="RU003297"/>
    </source>
</evidence>
<name>A0A5J4N311_9TREM</name>
<dbReference type="GO" id="GO:0048039">
    <property type="term" value="F:ubiquinone binding"/>
    <property type="evidence" value="ECO:0007669"/>
    <property type="project" value="TreeGrafter"/>
</dbReference>
<comment type="catalytic activity">
    <reaction evidence="15 16">
        <text>a ubiquinone + NADH + 5 H(+)(in) = a ubiquinol + NAD(+) + 4 H(+)(out)</text>
        <dbReference type="Rhea" id="RHEA:29091"/>
        <dbReference type="Rhea" id="RHEA-COMP:9565"/>
        <dbReference type="Rhea" id="RHEA-COMP:9566"/>
        <dbReference type="ChEBI" id="CHEBI:15378"/>
        <dbReference type="ChEBI" id="CHEBI:16389"/>
        <dbReference type="ChEBI" id="CHEBI:17976"/>
        <dbReference type="ChEBI" id="CHEBI:57540"/>
        <dbReference type="ChEBI" id="CHEBI:57945"/>
        <dbReference type="EC" id="7.1.1.2"/>
    </reaction>
</comment>
<feature type="transmembrane region" description="Helical" evidence="16">
    <location>
        <begin position="227"/>
        <end position="245"/>
    </location>
</feature>
<comment type="function">
    <text evidence="16">Core subunit of the mitochondrial membrane respiratory chain NADH dehydrogenase (Complex I) which catalyzes electron transfer from NADH through the respiratory chain, using ubiquinone as an electron acceptor. Essential for the catalytic activity and assembly of complex I.</text>
</comment>
<comment type="subcellular location">
    <subcellularLocation>
        <location evidence="1 16">Mitochondrion membrane</location>
        <topology evidence="1 16">Multi-pass membrane protein</topology>
    </subcellularLocation>
</comment>
<evidence type="ECO:0000256" key="12">
    <source>
        <dbReference type="ARBA" id="ARBA00023075"/>
    </source>
</evidence>
<dbReference type="EC" id="7.1.1.2" evidence="3 16"/>
<keyword evidence="6 16" id="KW-0679">Respiratory chain</keyword>
<feature type="transmembrane region" description="Helical" evidence="16">
    <location>
        <begin position="283"/>
        <end position="303"/>
    </location>
</feature>
<evidence type="ECO:0000256" key="10">
    <source>
        <dbReference type="ARBA" id="ARBA00022989"/>
    </source>
</evidence>
<dbReference type="Pfam" id="PF00361">
    <property type="entry name" value="Proton_antipo_M"/>
    <property type="match status" value="1"/>
</dbReference>
<evidence type="ECO:0000256" key="13">
    <source>
        <dbReference type="ARBA" id="ARBA00023128"/>
    </source>
</evidence>
<accession>A0A5J4N311</accession>
<sequence length="420" mass="46201">MSFGTFDRIGWLIGFGVSSVILFVLKGLCISLPSCLWMTESFCFDVSSLYLSGLSLVLCLSLVFWQSCFSGVGLFMIFLSLCCSIFSYCCAHSLGFWVFYEGAILPLLFLLVRESPYSERYVASWYLLGYVVLTSLPMLLCLFYLSVEAGSFNLCHWEGVSASGFAVVLLLSVLFITKVPLPPFHVWLPIVHAEASSPVSVCLSGYVMKLGLLGVYRFCSWLLPSHIFSVVYLSVGMVLALLFFFSASRELDGKRWLAFMSLAHILVPAVCFCVSGFNGLGLSFLYCVGHGVSAGVTFLFLWLAYEVSGSRNWAVLKFSLSGSLLMRFLAGSCLCTVASLPPTVQFFCEVHTLWEAGPVAVSFVLGLFCYLFCGGLIPIFVLSGLLTRHYSVSFGSGYAFSGLSSMLFLLLWSFILFLVG</sequence>
<evidence type="ECO:0000256" key="9">
    <source>
        <dbReference type="ARBA" id="ARBA00022982"/>
    </source>
</evidence>
<feature type="transmembrane region" description="Helical" evidence="16">
    <location>
        <begin position="184"/>
        <end position="207"/>
    </location>
</feature>
<evidence type="ECO:0000256" key="15">
    <source>
        <dbReference type="ARBA" id="ARBA00049551"/>
    </source>
</evidence>
<comment type="caution">
    <text evidence="18">The sequence shown here is derived from an EMBL/GenBank/DDBJ whole genome shotgun (WGS) entry which is preliminary data.</text>
</comment>
<dbReference type="AlphaFoldDB" id="A0A5J4N311"/>
<evidence type="ECO:0000256" key="3">
    <source>
        <dbReference type="ARBA" id="ARBA00012944"/>
    </source>
</evidence>
<keyword evidence="14 16" id="KW-0472">Membrane</keyword>
<keyword evidence="8" id="KW-1278">Translocase</keyword>
<dbReference type="InterPro" id="IPR003918">
    <property type="entry name" value="NADH_UbQ_OxRdtase"/>
</dbReference>
<dbReference type="PANTHER" id="PTHR43507:SF20">
    <property type="entry name" value="NADH-UBIQUINONE OXIDOREDUCTASE CHAIN 4"/>
    <property type="match status" value="1"/>
</dbReference>
<evidence type="ECO:0000313" key="18">
    <source>
        <dbReference type="EMBL" id="KAA3669750.1"/>
    </source>
</evidence>
<dbReference type="PANTHER" id="PTHR43507">
    <property type="entry name" value="NADH-UBIQUINONE OXIDOREDUCTASE CHAIN 4"/>
    <property type="match status" value="1"/>
</dbReference>
<dbReference type="GO" id="GO:0015990">
    <property type="term" value="P:electron transport coupled proton transport"/>
    <property type="evidence" value="ECO:0007669"/>
    <property type="project" value="TreeGrafter"/>
</dbReference>
<dbReference type="EMBL" id="QNGE01030456">
    <property type="protein sequence ID" value="KAA3669750.1"/>
    <property type="molecule type" value="Genomic_DNA"/>
</dbReference>
<dbReference type="GO" id="GO:0003954">
    <property type="term" value="F:NADH dehydrogenase activity"/>
    <property type="evidence" value="ECO:0007669"/>
    <property type="project" value="TreeGrafter"/>
</dbReference>
<keyword evidence="9 16" id="KW-0249">Electron transport</keyword>
<feature type="transmembrane region" description="Helical" evidence="16">
    <location>
        <begin position="359"/>
        <end position="386"/>
    </location>
</feature>
<feature type="transmembrane region" description="Helical" evidence="16">
    <location>
        <begin position="257"/>
        <end position="277"/>
    </location>
</feature>
<keyword evidence="13 16" id="KW-0496">Mitochondrion</keyword>
<evidence type="ECO:0000256" key="6">
    <source>
        <dbReference type="ARBA" id="ARBA00022660"/>
    </source>
</evidence>
<evidence type="ECO:0000313" key="19">
    <source>
        <dbReference type="Proteomes" id="UP000324629"/>
    </source>
</evidence>
<keyword evidence="10 16" id="KW-1133">Transmembrane helix</keyword>
<feature type="transmembrane region" description="Helical" evidence="16">
    <location>
        <begin position="124"/>
        <end position="147"/>
    </location>
</feature>
<evidence type="ECO:0000256" key="11">
    <source>
        <dbReference type="ARBA" id="ARBA00023027"/>
    </source>
</evidence>
<feature type="transmembrane region" description="Helical" evidence="16">
    <location>
        <begin position="159"/>
        <end position="177"/>
    </location>
</feature>
<geneLocation type="mitochondrion" evidence="18"/>
<evidence type="ECO:0000256" key="1">
    <source>
        <dbReference type="ARBA" id="ARBA00004225"/>
    </source>
</evidence>
<evidence type="ECO:0000256" key="5">
    <source>
        <dbReference type="ARBA" id="ARBA00022448"/>
    </source>
</evidence>
<evidence type="ECO:0000256" key="7">
    <source>
        <dbReference type="ARBA" id="ARBA00022692"/>
    </source>
</evidence>
<dbReference type="GO" id="GO:0008137">
    <property type="term" value="F:NADH dehydrogenase (ubiquinone) activity"/>
    <property type="evidence" value="ECO:0007669"/>
    <property type="project" value="UniProtKB-UniRule"/>
</dbReference>
<feature type="transmembrane region" description="Helical" evidence="16">
    <location>
        <begin position="398"/>
        <end position="419"/>
    </location>
</feature>
<keyword evidence="7 16" id="KW-0812">Transmembrane</keyword>
<dbReference type="Proteomes" id="UP000324629">
    <property type="component" value="Mitochondrion MT"/>
</dbReference>
<evidence type="ECO:0000256" key="14">
    <source>
        <dbReference type="ARBA" id="ARBA00023136"/>
    </source>
</evidence>
<keyword evidence="19" id="KW-1185">Reference proteome</keyword>